<dbReference type="VEuPathDB" id="VectorBase:RPRC008079"/>
<dbReference type="InterPro" id="IPR001878">
    <property type="entry name" value="Znf_CCHC"/>
</dbReference>
<dbReference type="Proteomes" id="UP000015103">
    <property type="component" value="Unassembled WGS sequence"/>
</dbReference>
<dbReference type="Gene3D" id="4.10.60.10">
    <property type="entry name" value="Zinc finger, CCHC-type"/>
    <property type="match status" value="1"/>
</dbReference>
<dbReference type="AlphaFoldDB" id="T1HVK9"/>
<dbReference type="GO" id="GO:0003676">
    <property type="term" value="F:nucleic acid binding"/>
    <property type="evidence" value="ECO:0007669"/>
    <property type="project" value="InterPro"/>
</dbReference>
<proteinExistence type="predicted"/>
<sequence>MANMPKPEVISNTLPGKTSSSVTEERRESPAISRVLAGGLIGSPEEKDIEDALAKVDKEISRMKGVLKKMKLATSRQRNISMDIKDGLCEVEESVEVVESLRGFWGVALQRLIRLQGRATISQGVTQVSPVSRPVEREITAVVANTVAVNSKNPPLNEWTEVRSRKGREVQKDSDLQLSREVQPARAKSKKKTKKNKNKKTTQKRPLSDALLIKPAEGKSYAEVLGEIRGKVKPEDTETEVKCIRQTRTGDILVELGRNTKDKTAFEMAIVKALQEKATVSQLEPKDSVEIRDLDSLSSEEEVVDAIKAQLGEDVGDVKVHLTKPNNRGLKVAVVQLNVRGASELAKGGFIKIGWVRCRVRRRAVVKRCFKCLGFGHIAGVCKGPDRSSLCYKCGGMGHVAKECNGKESCMLCTERNLTQEACQHPPGSGRCVVFREALEQAKRLIAG</sequence>
<dbReference type="EnsemblMetazoa" id="RPRC008079-RA">
    <property type="protein sequence ID" value="RPRC008079-PA"/>
    <property type="gene ID" value="RPRC008079"/>
</dbReference>
<name>T1HVK9_RHOPR</name>
<dbReference type="PROSITE" id="PS50158">
    <property type="entry name" value="ZF_CCHC"/>
    <property type="match status" value="1"/>
</dbReference>
<evidence type="ECO:0000313" key="2">
    <source>
        <dbReference type="EnsemblMetazoa" id="RPRC008079-PA"/>
    </source>
</evidence>
<feature type="region of interest" description="Disordered" evidence="1">
    <location>
        <begin position="1"/>
        <end position="30"/>
    </location>
</feature>
<feature type="region of interest" description="Disordered" evidence="1">
    <location>
        <begin position="163"/>
        <end position="210"/>
    </location>
</feature>
<evidence type="ECO:0000313" key="3">
    <source>
        <dbReference type="Proteomes" id="UP000015103"/>
    </source>
</evidence>
<feature type="compositionally biased region" description="Basic residues" evidence="1">
    <location>
        <begin position="187"/>
        <end position="203"/>
    </location>
</feature>
<dbReference type="eggNOG" id="ENOG502SVS4">
    <property type="taxonomic scope" value="Eukaryota"/>
</dbReference>
<accession>T1HVK9</accession>
<reference evidence="2" key="1">
    <citation type="submission" date="2015-05" db="UniProtKB">
        <authorList>
            <consortium name="EnsemblMetazoa"/>
        </authorList>
    </citation>
    <scope>IDENTIFICATION</scope>
</reference>
<dbReference type="InParanoid" id="T1HVK9"/>
<protein>
    <submittedName>
        <fullName evidence="2">CCHC-type domain-containing protein</fullName>
    </submittedName>
</protein>
<dbReference type="OMA" id="ECKANPR"/>
<dbReference type="InterPro" id="IPR036875">
    <property type="entry name" value="Znf_CCHC_sf"/>
</dbReference>
<organism evidence="2 3">
    <name type="scientific">Rhodnius prolixus</name>
    <name type="common">Triatomid bug</name>
    <dbReference type="NCBI Taxonomy" id="13249"/>
    <lineage>
        <taxon>Eukaryota</taxon>
        <taxon>Metazoa</taxon>
        <taxon>Ecdysozoa</taxon>
        <taxon>Arthropoda</taxon>
        <taxon>Hexapoda</taxon>
        <taxon>Insecta</taxon>
        <taxon>Pterygota</taxon>
        <taxon>Neoptera</taxon>
        <taxon>Paraneoptera</taxon>
        <taxon>Hemiptera</taxon>
        <taxon>Heteroptera</taxon>
        <taxon>Panheteroptera</taxon>
        <taxon>Cimicomorpha</taxon>
        <taxon>Reduviidae</taxon>
        <taxon>Triatominae</taxon>
        <taxon>Rhodnius</taxon>
    </lineage>
</organism>
<dbReference type="SMART" id="SM00343">
    <property type="entry name" value="ZnF_C2HC"/>
    <property type="match status" value="2"/>
</dbReference>
<feature type="compositionally biased region" description="Basic and acidic residues" evidence="1">
    <location>
        <begin position="163"/>
        <end position="175"/>
    </location>
</feature>
<keyword evidence="3" id="KW-1185">Reference proteome</keyword>
<dbReference type="Pfam" id="PF00098">
    <property type="entry name" value="zf-CCHC"/>
    <property type="match status" value="1"/>
</dbReference>
<dbReference type="HOGENOM" id="CLU_636491_0_0_1"/>
<dbReference type="SUPFAM" id="SSF57756">
    <property type="entry name" value="Retrovirus zinc finger-like domains"/>
    <property type="match status" value="1"/>
</dbReference>
<evidence type="ECO:0000256" key="1">
    <source>
        <dbReference type="SAM" id="MobiDB-lite"/>
    </source>
</evidence>
<dbReference type="GO" id="GO:0008270">
    <property type="term" value="F:zinc ion binding"/>
    <property type="evidence" value="ECO:0007669"/>
    <property type="project" value="InterPro"/>
</dbReference>
<dbReference type="EMBL" id="ACPB03024775">
    <property type="status" value="NOT_ANNOTATED_CDS"/>
    <property type="molecule type" value="Genomic_DNA"/>
</dbReference>